<dbReference type="InterPro" id="IPR029052">
    <property type="entry name" value="Metallo-depent_PP-like"/>
</dbReference>
<comment type="caution">
    <text evidence="13">The sequence shown here is derived from an EMBL/GenBank/DDBJ whole genome shotgun (WGS) entry which is preliminary data.</text>
</comment>
<dbReference type="Pfam" id="PF00149">
    <property type="entry name" value="Metallophos"/>
    <property type="match status" value="2"/>
</dbReference>
<dbReference type="Proteomes" id="UP000583929">
    <property type="component" value="Unassembled WGS sequence"/>
</dbReference>
<dbReference type="InterPro" id="IPR041792">
    <property type="entry name" value="MPP_PAP"/>
</dbReference>
<evidence type="ECO:0000313" key="13">
    <source>
        <dbReference type="EMBL" id="KAF4369597.1"/>
    </source>
</evidence>
<evidence type="ECO:0000256" key="7">
    <source>
        <dbReference type="ARBA" id="ARBA00022833"/>
    </source>
</evidence>
<evidence type="ECO:0000256" key="3">
    <source>
        <dbReference type="ARBA" id="ARBA00001962"/>
    </source>
</evidence>
<dbReference type="SUPFAM" id="SSF49363">
    <property type="entry name" value="Purple acid phosphatase, N-terminal domain"/>
    <property type="match status" value="1"/>
</dbReference>
<dbReference type="InterPro" id="IPR025733">
    <property type="entry name" value="PAPs_C"/>
</dbReference>
<keyword evidence="7" id="KW-0862">Zinc</keyword>
<evidence type="ECO:0000256" key="9">
    <source>
        <dbReference type="RuleBase" id="RU361203"/>
    </source>
</evidence>
<keyword evidence="14" id="KW-1185">Reference proteome</keyword>
<feature type="transmembrane region" description="Helical" evidence="10">
    <location>
        <begin position="6"/>
        <end position="30"/>
    </location>
</feature>
<dbReference type="EMBL" id="JAATIQ010000217">
    <property type="protein sequence ID" value="KAF4369597.1"/>
    <property type="molecule type" value="Genomic_DNA"/>
</dbReference>
<feature type="domain" description="Calcineurin-like phosphoesterase" evidence="11">
    <location>
        <begin position="207"/>
        <end position="262"/>
    </location>
</feature>
<dbReference type="CDD" id="cd00839">
    <property type="entry name" value="MPP_PAPs"/>
    <property type="match status" value="1"/>
</dbReference>
<keyword evidence="10" id="KW-1133">Transmembrane helix</keyword>
<dbReference type="SUPFAM" id="SSF56300">
    <property type="entry name" value="Metallo-dependent phosphatases"/>
    <property type="match status" value="1"/>
</dbReference>
<evidence type="ECO:0000256" key="1">
    <source>
        <dbReference type="ARBA" id="ARBA00000032"/>
    </source>
</evidence>
<evidence type="ECO:0000256" key="5">
    <source>
        <dbReference type="ARBA" id="ARBA00022729"/>
    </source>
</evidence>
<comment type="similarity">
    <text evidence="4 9">Belongs to the metallophosphoesterase superfamily. Purple acid phosphatase family.</text>
</comment>
<keyword evidence="5" id="KW-0732">Signal</keyword>
<protein>
    <recommendedName>
        <fullName evidence="9">Purple acid phosphatase</fullName>
        <ecNumber evidence="9">3.1.3.2</ecNumber>
    </recommendedName>
</protein>
<evidence type="ECO:0000256" key="2">
    <source>
        <dbReference type="ARBA" id="ARBA00001947"/>
    </source>
</evidence>
<comment type="cofactor">
    <cofactor evidence="2">
        <name>Zn(2+)</name>
        <dbReference type="ChEBI" id="CHEBI:29105"/>
    </cofactor>
</comment>
<evidence type="ECO:0000313" key="14">
    <source>
        <dbReference type="Proteomes" id="UP000583929"/>
    </source>
</evidence>
<evidence type="ECO:0000256" key="8">
    <source>
        <dbReference type="ARBA" id="ARBA00023180"/>
    </source>
</evidence>
<evidence type="ECO:0000259" key="11">
    <source>
        <dbReference type="Pfam" id="PF00149"/>
    </source>
</evidence>
<dbReference type="GO" id="GO:0046872">
    <property type="term" value="F:metal ion binding"/>
    <property type="evidence" value="ECO:0007669"/>
    <property type="project" value="InterPro"/>
</dbReference>
<evidence type="ECO:0000256" key="4">
    <source>
        <dbReference type="ARBA" id="ARBA00008723"/>
    </source>
</evidence>
<evidence type="ECO:0000259" key="12">
    <source>
        <dbReference type="Pfam" id="PF14008"/>
    </source>
</evidence>
<organism evidence="13 14">
    <name type="scientific">Cannabis sativa</name>
    <name type="common">Hemp</name>
    <name type="synonym">Marijuana</name>
    <dbReference type="NCBI Taxonomy" id="3483"/>
    <lineage>
        <taxon>Eukaryota</taxon>
        <taxon>Viridiplantae</taxon>
        <taxon>Streptophyta</taxon>
        <taxon>Embryophyta</taxon>
        <taxon>Tracheophyta</taxon>
        <taxon>Spermatophyta</taxon>
        <taxon>Magnoliopsida</taxon>
        <taxon>eudicotyledons</taxon>
        <taxon>Gunneridae</taxon>
        <taxon>Pentapetalae</taxon>
        <taxon>rosids</taxon>
        <taxon>fabids</taxon>
        <taxon>Rosales</taxon>
        <taxon>Cannabaceae</taxon>
        <taxon>Cannabis</taxon>
    </lineage>
</organism>
<dbReference type="GO" id="GO:0003993">
    <property type="term" value="F:acid phosphatase activity"/>
    <property type="evidence" value="ECO:0007669"/>
    <property type="project" value="UniProtKB-EC"/>
</dbReference>
<dbReference type="EC" id="3.1.3.2" evidence="9"/>
<keyword evidence="10" id="KW-0812">Transmembrane</keyword>
<sequence length="367" mass="41897">MGQMGLSSFSFSMVSYIILVLGLIIGPLLCNGGKTSTFVRKVEKTVDMPLDSDVFKAPPGYNAPQQVHITQGDQVGKAVIVSWVTVNEPGSSEVLYWSEISKHKKVAKGKVVTYTYFNYTSGDLGQTFDSNKTLTHYEMNPQKGQAVLFVGDLSYADNYPNHDNNRWDSWARFVERSVAYQPWIWTAGNHELDFAPEIGETKPFKPFSKRSETPWLIVLMHSPWYNSYNYHYMEGETMRVMYEPLFVKYKVDLVFAGHVHAYERSERVSNVAYNIINGECMPVKDQSAPVYITIGDGGNIEGLANNMSEPQPAYSAYREASFGHAILDIKNRTHAYYSWHRNDDGYAVEADSLWFFNRQWYPKDESH</sequence>
<dbReference type="InterPro" id="IPR039331">
    <property type="entry name" value="PAPs-like"/>
</dbReference>
<evidence type="ECO:0000256" key="10">
    <source>
        <dbReference type="SAM" id="Phobius"/>
    </source>
</evidence>
<comment type="cofactor">
    <cofactor evidence="3">
        <name>Fe cation</name>
        <dbReference type="ChEBI" id="CHEBI:24875"/>
    </cofactor>
</comment>
<dbReference type="PANTHER" id="PTHR22953">
    <property type="entry name" value="ACID PHOSPHATASE RELATED"/>
    <property type="match status" value="1"/>
</dbReference>
<dbReference type="Pfam" id="PF14008">
    <property type="entry name" value="Metallophos_C"/>
    <property type="match status" value="1"/>
</dbReference>
<dbReference type="AlphaFoldDB" id="A0A7J6FG55"/>
<evidence type="ECO:0000256" key="6">
    <source>
        <dbReference type="ARBA" id="ARBA00022801"/>
    </source>
</evidence>
<proteinExistence type="inferred from homology"/>
<keyword evidence="6 9" id="KW-0378">Hydrolase</keyword>
<keyword evidence="10" id="KW-0472">Membrane</keyword>
<feature type="domain" description="Calcineurin-like phosphoesterase" evidence="11">
    <location>
        <begin position="122"/>
        <end position="204"/>
    </location>
</feature>
<comment type="catalytic activity">
    <reaction evidence="1 9">
        <text>a phosphate monoester + H2O = an alcohol + phosphate</text>
        <dbReference type="Rhea" id="RHEA:15017"/>
        <dbReference type="ChEBI" id="CHEBI:15377"/>
        <dbReference type="ChEBI" id="CHEBI:30879"/>
        <dbReference type="ChEBI" id="CHEBI:43474"/>
        <dbReference type="ChEBI" id="CHEBI:67140"/>
        <dbReference type="EC" id="3.1.3.2"/>
    </reaction>
</comment>
<dbReference type="Gene3D" id="3.60.21.10">
    <property type="match status" value="2"/>
</dbReference>
<accession>A0A7J6FG55</accession>
<reference evidence="13 14" key="1">
    <citation type="journal article" date="2020" name="bioRxiv">
        <title>Sequence and annotation of 42 cannabis genomes reveals extensive copy number variation in cannabinoid synthesis and pathogen resistance genes.</title>
        <authorList>
            <person name="Mckernan K.J."/>
            <person name="Helbert Y."/>
            <person name="Kane L.T."/>
            <person name="Ebling H."/>
            <person name="Zhang L."/>
            <person name="Liu B."/>
            <person name="Eaton Z."/>
            <person name="Mclaughlin S."/>
            <person name="Kingan S."/>
            <person name="Baybayan P."/>
            <person name="Concepcion G."/>
            <person name="Jordan M."/>
            <person name="Riva A."/>
            <person name="Barbazuk W."/>
            <person name="Harkins T."/>
        </authorList>
    </citation>
    <scope>NUCLEOTIDE SEQUENCE [LARGE SCALE GENOMIC DNA]</scope>
    <source>
        <strain evidence="14">cv. Jamaican Lion 4</strain>
        <tissue evidence="13">Leaf</tissue>
    </source>
</reference>
<dbReference type="InterPro" id="IPR008963">
    <property type="entry name" value="Purple_acid_Pase-like_N"/>
</dbReference>
<dbReference type="InterPro" id="IPR004843">
    <property type="entry name" value="Calcineurin-like_PHP"/>
</dbReference>
<keyword evidence="8" id="KW-0325">Glycoprotein</keyword>
<gene>
    <name evidence="13" type="ORF">G4B88_021402</name>
</gene>
<name>A0A7J6FG55_CANSA</name>
<dbReference type="PANTHER" id="PTHR22953:SF86">
    <property type="entry name" value="PURPLE ACID PHOSPHATASE 10"/>
    <property type="match status" value="1"/>
</dbReference>
<feature type="domain" description="Purple acid phosphatase C-terminal" evidence="12">
    <location>
        <begin position="288"/>
        <end position="347"/>
    </location>
</feature>